<feature type="transmembrane region" description="Helical" evidence="1">
    <location>
        <begin position="66"/>
        <end position="85"/>
    </location>
</feature>
<organism evidence="2 3">
    <name type="scientific">Panagrolaimus davidi</name>
    <dbReference type="NCBI Taxonomy" id="227884"/>
    <lineage>
        <taxon>Eukaryota</taxon>
        <taxon>Metazoa</taxon>
        <taxon>Ecdysozoa</taxon>
        <taxon>Nematoda</taxon>
        <taxon>Chromadorea</taxon>
        <taxon>Rhabditida</taxon>
        <taxon>Tylenchina</taxon>
        <taxon>Panagrolaimomorpha</taxon>
        <taxon>Panagrolaimoidea</taxon>
        <taxon>Panagrolaimidae</taxon>
        <taxon>Panagrolaimus</taxon>
    </lineage>
</organism>
<keyword evidence="1" id="KW-1133">Transmembrane helix</keyword>
<keyword evidence="1" id="KW-0472">Membrane</keyword>
<protein>
    <submittedName>
        <fullName evidence="3">Uncharacterized protein</fullName>
    </submittedName>
</protein>
<keyword evidence="2" id="KW-1185">Reference proteome</keyword>
<evidence type="ECO:0000313" key="2">
    <source>
        <dbReference type="Proteomes" id="UP000887578"/>
    </source>
</evidence>
<dbReference type="Proteomes" id="UP000887578">
    <property type="component" value="Unplaced"/>
</dbReference>
<keyword evidence="1" id="KW-0812">Transmembrane</keyword>
<reference evidence="3" key="1">
    <citation type="submission" date="2022-11" db="UniProtKB">
        <authorList>
            <consortium name="WormBaseParasite"/>
        </authorList>
    </citation>
    <scope>IDENTIFICATION</scope>
</reference>
<sequence>MQNYMTCIFTFHNMNGVPIQVTISNLFSAVVGLSLGIATALARYIKGNNKWQTKQKYENRLLMQSIFTTVLVLLFELLTILHGIMGANYTANVNIKTETQSE</sequence>
<evidence type="ECO:0000313" key="3">
    <source>
        <dbReference type="WBParaSite" id="PDA_v2.g3817.t1"/>
    </source>
</evidence>
<accession>A0A914QQL0</accession>
<dbReference type="AlphaFoldDB" id="A0A914QQL0"/>
<proteinExistence type="predicted"/>
<name>A0A914QQL0_9BILA</name>
<evidence type="ECO:0000256" key="1">
    <source>
        <dbReference type="SAM" id="Phobius"/>
    </source>
</evidence>
<dbReference type="WBParaSite" id="PDA_v2.g3817.t1">
    <property type="protein sequence ID" value="PDA_v2.g3817.t1"/>
    <property type="gene ID" value="PDA_v2.g3817"/>
</dbReference>
<feature type="transmembrane region" description="Helical" evidence="1">
    <location>
        <begin position="23"/>
        <end position="45"/>
    </location>
</feature>